<evidence type="ECO:0000256" key="1">
    <source>
        <dbReference type="SAM" id="SignalP"/>
    </source>
</evidence>
<keyword evidence="2" id="KW-1185">Reference proteome</keyword>
<protein>
    <submittedName>
        <fullName evidence="3">Uncharacterized protein LOC108675789</fullName>
    </submittedName>
</protein>
<dbReference type="KEGG" id="hazt:108675789"/>
<feature type="chain" id="PRO_5034396794" evidence="1">
    <location>
        <begin position="21"/>
        <end position="259"/>
    </location>
</feature>
<sequence>MTWFSRVLLALVVCVGFSRAQLGFSTGSCPIYQTSDWFNTRKISQIVADDGYLVALSLATEHASQKCARLQFYEGSSYVYSYVDDAGRQQERRGTYRSVPSGFTTAARIELSGLTPTMLGADVFGNTYLYPIYKDESGMEVYVSCTSYGLVHSERVYGLVPTKPGQLRTDINSVITQLTLKSIPQASSLRVVNQECNKINVTADTIGSQNADAAVADKTNVTADAVVADSLVAQNEVETVTEVGSVALPVETAANATST</sequence>
<dbReference type="Proteomes" id="UP000694843">
    <property type="component" value="Unplaced"/>
</dbReference>
<accession>A0A8B7P2P7</accession>
<dbReference type="RefSeq" id="XP_018019306.1">
    <property type="nucleotide sequence ID" value="XM_018163817.2"/>
</dbReference>
<reference evidence="3" key="1">
    <citation type="submission" date="2025-08" db="UniProtKB">
        <authorList>
            <consortium name="RefSeq"/>
        </authorList>
    </citation>
    <scope>IDENTIFICATION</scope>
    <source>
        <tissue evidence="3">Whole organism</tissue>
    </source>
</reference>
<gene>
    <name evidence="3" type="primary">LOC108675789</name>
</gene>
<name>A0A8B7P2P7_HYAAZ</name>
<evidence type="ECO:0000313" key="2">
    <source>
        <dbReference type="Proteomes" id="UP000694843"/>
    </source>
</evidence>
<evidence type="ECO:0000313" key="3">
    <source>
        <dbReference type="RefSeq" id="XP_018019306.1"/>
    </source>
</evidence>
<organism evidence="2 3">
    <name type="scientific">Hyalella azteca</name>
    <name type="common">Amphipod</name>
    <dbReference type="NCBI Taxonomy" id="294128"/>
    <lineage>
        <taxon>Eukaryota</taxon>
        <taxon>Metazoa</taxon>
        <taxon>Ecdysozoa</taxon>
        <taxon>Arthropoda</taxon>
        <taxon>Crustacea</taxon>
        <taxon>Multicrustacea</taxon>
        <taxon>Malacostraca</taxon>
        <taxon>Eumalacostraca</taxon>
        <taxon>Peracarida</taxon>
        <taxon>Amphipoda</taxon>
        <taxon>Senticaudata</taxon>
        <taxon>Talitrida</taxon>
        <taxon>Talitroidea</taxon>
        <taxon>Hyalellidae</taxon>
        <taxon>Hyalella</taxon>
    </lineage>
</organism>
<feature type="signal peptide" evidence="1">
    <location>
        <begin position="1"/>
        <end position="20"/>
    </location>
</feature>
<proteinExistence type="predicted"/>
<dbReference type="GeneID" id="108675789"/>
<dbReference type="AlphaFoldDB" id="A0A8B7P2P7"/>
<dbReference type="OrthoDB" id="8012317at2759"/>
<keyword evidence="1" id="KW-0732">Signal</keyword>